<sequence length="199" mass="21638">MPIETFKKPVDAVIASLTVTVMVALVGCVVWQVFSRYVLSAPSTFTDEFARYAMIWVGLLGAAYTVGLQRHLAIDLLTDHMGARGKAAMGVLINAVMMAFALLVITRGGLGLIDKSLASGQLSPAMRLPMGYIYFVLPISGVVMSYYCLLFCIGHLTDLCRPDRRGTAEPAARDDHHDSIAAQTAPRPSEALTPREEHR</sequence>
<feature type="domain" description="Tripartite ATP-independent periplasmic transporters DctQ component" evidence="11">
    <location>
        <begin position="25"/>
        <end position="153"/>
    </location>
</feature>
<keyword evidence="2 9" id="KW-0813">Transport</keyword>
<feature type="transmembrane region" description="Helical" evidence="9">
    <location>
        <begin position="12"/>
        <end position="34"/>
    </location>
</feature>
<reference evidence="12 13" key="1">
    <citation type="submission" date="2018-07" db="EMBL/GenBank/DDBJ databases">
        <title>Genomic Encyclopedia of Type Strains, Phase IV (KMG-IV): sequencing the most valuable type-strain genomes for metagenomic binning, comparative biology and taxonomic classification.</title>
        <authorList>
            <person name="Goeker M."/>
        </authorList>
    </citation>
    <scope>NUCLEOTIDE SEQUENCE [LARGE SCALE GENOMIC DNA]</scope>
    <source>
        <strain evidence="12 13">DSM 14324</strain>
    </source>
</reference>
<feature type="transmembrane region" description="Helical" evidence="9">
    <location>
        <begin position="89"/>
        <end position="113"/>
    </location>
</feature>
<comment type="caution">
    <text evidence="12">The sequence shown here is derived from an EMBL/GenBank/DDBJ whole genome shotgun (WGS) entry which is preliminary data.</text>
</comment>
<name>A0A3D9DWQ5_9GAMM</name>
<evidence type="ECO:0000256" key="4">
    <source>
        <dbReference type="ARBA" id="ARBA00022519"/>
    </source>
</evidence>
<dbReference type="EMBL" id="QRDJ01000007">
    <property type="protein sequence ID" value="REC95202.1"/>
    <property type="molecule type" value="Genomic_DNA"/>
</dbReference>
<evidence type="ECO:0000256" key="10">
    <source>
        <dbReference type="SAM" id="MobiDB-lite"/>
    </source>
</evidence>
<keyword evidence="7 9" id="KW-0472">Membrane</keyword>
<comment type="subcellular location">
    <subcellularLocation>
        <location evidence="1 9">Cell inner membrane</location>
        <topology evidence="1 9">Multi-pass membrane protein</topology>
    </subcellularLocation>
</comment>
<dbReference type="PROSITE" id="PS51257">
    <property type="entry name" value="PROKAR_LIPOPROTEIN"/>
    <property type="match status" value="1"/>
</dbReference>
<evidence type="ECO:0000256" key="7">
    <source>
        <dbReference type="ARBA" id="ARBA00023136"/>
    </source>
</evidence>
<organism evidence="12 13">
    <name type="scientific">Kushneria indalinina DSM 14324</name>
    <dbReference type="NCBI Taxonomy" id="1122140"/>
    <lineage>
        <taxon>Bacteria</taxon>
        <taxon>Pseudomonadati</taxon>
        <taxon>Pseudomonadota</taxon>
        <taxon>Gammaproteobacteria</taxon>
        <taxon>Oceanospirillales</taxon>
        <taxon>Halomonadaceae</taxon>
        <taxon>Kushneria</taxon>
    </lineage>
</organism>
<dbReference type="PANTHER" id="PTHR35011">
    <property type="entry name" value="2,3-DIKETO-L-GULONATE TRAP TRANSPORTER SMALL PERMEASE PROTEIN YIAM"/>
    <property type="match status" value="1"/>
</dbReference>
<comment type="function">
    <text evidence="9">Part of the tripartite ATP-independent periplasmic (TRAP) transport system.</text>
</comment>
<evidence type="ECO:0000256" key="9">
    <source>
        <dbReference type="RuleBase" id="RU369079"/>
    </source>
</evidence>
<dbReference type="AlphaFoldDB" id="A0A3D9DWQ5"/>
<feature type="transmembrane region" description="Helical" evidence="9">
    <location>
        <begin position="49"/>
        <end position="68"/>
    </location>
</feature>
<keyword evidence="3" id="KW-1003">Cell membrane</keyword>
<keyword evidence="13" id="KW-1185">Reference proteome</keyword>
<dbReference type="InterPro" id="IPR007387">
    <property type="entry name" value="TRAP_DctQ"/>
</dbReference>
<evidence type="ECO:0000256" key="3">
    <source>
        <dbReference type="ARBA" id="ARBA00022475"/>
    </source>
</evidence>
<accession>A0A3D9DWQ5</accession>
<evidence type="ECO:0000256" key="6">
    <source>
        <dbReference type="ARBA" id="ARBA00022989"/>
    </source>
</evidence>
<dbReference type="GO" id="GO:0015740">
    <property type="term" value="P:C4-dicarboxylate transport"/>
    <property type="evidence" value="ECO:0007669"/>
    <property type="project" value="TreeGrafter"/>
</dbReference>
<keyword evidence="4 9" id="KW-0997">Cell inner membrane</keyword>
<evidence type="ECO:0000313" key="13">
    <source>
        <dbReference type="Proteomes" id="UP000256334"/>
    </source>
</evidence>
<dbReference type="Proteomes" id="UP000256334">
    <property type="component" value="Unassembled WGS sequence"/>
</dbReference>
<gene>
    <name evidence="12" type="ORF">C8D72_2037</name>
</gene>
<dbReference type="GO" id="GO:0022857">
    <property type="term" value="F:transmembrane transporter activity"/>
    <property type="evidence" value="ECO:0007669"/>
    <property type="project" value="UniProtKB-UniRule"/>
</dbReference>
<feature type="region of interest" description="Disordered" evidence="10">
    <location>
        <begin position="166"/>
        <end position="199"/>
    </location>
</feature>
<dbReference type="PANTHER" id="PTHR35011:SF2">
    <property type="entry name" value="2,3-DIKETO-L-GULONATE TRAP TRANSPORTER SMALL PERMEASE PROTEIN YIAM"/>
    <property type="match status" value="1"/>
</dbReference>
<feature type="transmembrane region" description="Helical" evidence="9">
    <location>
        <begin position="133"/>
        <end position="156"/>
    </location>
</feature>
<comment type="subunit">
    <text evidence="9">The complex comprises the extracytoplasmic solute receptor protein and the two transmembrane proteins.</text>
</comment>
<evidence type="ECO:0000256" key="2">
    <source>
        <dbReference type="ARBA" id="ARBA00022448"/>
    </source>
</evidence>
<keyword evidence="6 9" id="KW-1133">Transmembrane helix</keyword>
<evidence type="ECO:0000256" key="1">
    <source>
        <dbReference type="ARBA" id="ARBA00004429"/>
    </source>
</evidence>
<dbReference type="InterPro" id="IPR055348">
    <property type="entry name" value="DctQ"/>
</dbReference>
<dbReference type="GO" id="GO:0005886">
    <property type="term" value="C:plasma membrane"/>
    <property type="evidence" value="ECO:0007669"/>
    <property type="project" value="UniProtKB-SubCell"/>
</dbReference>
<evidence type="ECO:0000256" key="5">
    <source>
        <dbReference type="ARBA" id="ARBA00022692"/>
    </source>
</evidence>
<proteinExistence type="inferred from homology"/>
<keyword evidence="5 9" id="KW-0812">Transmembrane</keyword>
<evidence type="ECO:0000256" key="8">
    <source>
        <dbReference type="ARBA" id="ARBA00038436"/>
    </source>
</evidence>
<dbReference type="Pfam" id="PF04290">
    <property type="entry name" value="DctQ"/>
    <property type="match status" value="1"/>
</dbReference>
<protein>
    <recommendedName>
        <fullName evidence="9">TRAP transporter small permease protein</fullName>
    </recommendedName>
</protein>
<evidence type="ECO:0000259" key="11">
    <source>
        <dbReference type="Pfam" id="PF04290"/>
    </source>
</evidence>
<dbReference type="OrthoDB" id="2085311at2"/>
<feature type="compositionally biased region" description="Basic and acidic residues" evidence="10">
    <location>
        <begin position="166"/>
        <end position="179"/>
    </location>
</feature>
<evidence type="ECO:0000313" key="12">
    <source>
        <dbReference type="EMBL" id="REC95202.1"/>
    </source>
</evidence>
<dbReference type="RefSeq" id="WP_115854268.1">
    <property type="nucleotide sequence ID" value="NZ_QRDJ01000007.1"/>
</dbReference>
<comment type="similarity">
    <text evidence="8 9">Belongs to the TRAP transporter small permease family.</text>
</comment>